<feature type="transmembrane region" description="Helical" evidence="1">
    <location>
        <begin position="12"/>
        <end position="29"/>
    </location>
</feature>
<accession>A0A060DG11</accession>
<keyword evidence="1" id="KW-0472">Membrane</keyword>
<evidence type="ECO:0000256" key="1">
    <source>
        <dbReference type="SAM" id="Phobius"/>
    </source>
</evidence>
<dbReference type="PROSITE" id="PS51257">
    <property type="entry name" value="PROKAR_LIPOPROTEIN"/>
    <property type="match status" value="1"/>
</dbReference>
<dbReference type="Proteomes" id="UP000027186">
    <property type="component" value="Chromosome"/>
</dbReference>
<keyword evidence="1" id="KW-0812">Transmembrane</keyword>
<dbReference type="RefSeq" id="WP_038527946.1">
    <property type="nucleotide sequence ID" value="NZ_CP007793.1"/>
</dbReference>
<name>A0A060DG11_9PROT</name>
<evidence type="ECO:0000313" key="3">
    <source>
        <dbReference type="Proteomes" id="UP000027186"/>
    </source>
</evidence>
<keyword evidence="1" id="KW-1133">Transmembrane helix</keyword>
<dbReference type="EMBL" id="CP007793">
    <property type="protein sequence ID" value="AIB11777.1"/>
    <property type="molecule type" value="Genomic_DNA"/>
</dbReference>
<protein>
    <submittedName>
        <fullName evidence="2">Uncharacterized protein</fullName>
    </submittedName>
</protein>
<organism evidence="2 3">
    <name type="scientific">Azospirillum argentinense</name>
    <dbReference type="NCBI Taxonomy" id="2970906"/>
    <lineage>
        <taxon>Bacteria</taxon>
        <taxon>Pseudomonadati</taxon>
        <taxon>Pseudomonadota</taxon>
        <taxon>Alphaproteobacteria</taxon>
        <taxon>Rhodospirillales</taxon>
        <taxon>Azospirillaceae</taxon>
        <taxon>Azospirillum</taxon>
    </lineage>
</organism>
<dbReference type="KEGG" id="abq:ABAZ39_07140"/>
<proteinExistence type="predicted"/>
<reference evidence="2 3" key="1">
    <citation type="journal article" date="2014" name="Genome Announc.">
        <title>Complete Genome Sequence of the Model Rhizosphere Strain Azospirillum brasilense Az39, Successfully Applied in Agriculture.</title>
        <authorList>
            <person name="Rivera D."/>
            <person name="Revale S."/>
            <person name="Molina R."/>
            <person name="Gualpa J."/>
            <person name="Puente M."/>
            <person name="Maroniche G."/>
            <person name="Paris G."/>
            <person name="Baker D."/>
            <person name="Clavijo B."/>
            <person name="McLay K."/>
            <person name="Spaepen S."/>
            <person name="Perticari A."/>
            <person name="Vazquez M."/>
            <person name="Wisniewski-Dye F."/>
            <person name="Watkins C."/>
            <person name="Martinez-Abarca F."/>
            <person name="Vanderleyden J."/>
            <person name="Cassan F."/>
        </authorList>
    </citation>
    <scope>NUCLEOTIDE SEQUENCE [LARGE SCALE GENOMIC DNA]</scope>
    <source>
        <strain evidence="2 3">Az39</strain>
    </source>
</reference>
<dbReference type="AlphaFoldDB" id="A0A060DG11"/>
<gene>
    <name evidence="2" type="ORF">ABAZ39_07140</name>
</gene>
<feature type="transmembrane region" description="Helical" evidence="1">
    <location>
        <begin position="41"/>
        <end position="62"/>
    </location>
</feature>
<evidence type="ECO:0000313" key="2">
    <source>
        <dbReference type="EMBL" id="AIB11777.1"/>
    </source>
</evidence>
<sequence length="76" mass="8647">MKESRSELVWQIVQCGIAIVIGCAVYWQMTVDEVENEKARLFGSLLFGVGGSYLLMKLYVLIRYGRKAAKSMSWKP</sequence>